<feature type="compositionally biased region" description="Polar residues" evidence="2">
    <location>
        <begin position="161"/>
        <end position="171"/>
    </location>
</feature>
<feature type="compositionally biased region" description="Pro residues" evidence="2">
    <location>
        <begin position="270"/>
        <end position="292"/>
    </location>
</feature>
<gene>
    <name evidence="4" type="ORF">AZE42_11011</name>
</gene>
<dbReference type="Gene3D" id="3.90.190.10">
    <property type="entry name" value="Protein tyrosine phosphatase superfamily"/>
    <property type="match status" value="1"/>
</dbReference>
<dbReference type="STRING" id="180088.A0A1J8Q2P0"/>
<evidence type="ECO:0000313" key="5">
    <source>
        <dbReference type="Proteomes" id="UP000183567"/>
    </source>
</evidence>
<accession>A0A1J8Q2P0</accession>
<dbReference type="InterPro" id="IPR000387">
    <property type="entry name" value="Tyr_Pase_dom"/>
</dbReference>
<name>A0A1J8Q2P0_9AGAM</name>
<dbReference type="InterPro" id="IPR057023">
    <property type="entry name" value="PTP-SAK"/>
</dbReference>
<organism evidence="4 5">
    <name type="scientific">Rhizopogon vesiculosus</name>
    <dbReference type="NCBI Taxonomy" id="180088"/>
    <lineage>
        <taxon>Eukaryota</taxon>
        <taxon>Fungi</taxon>
        <taxon>Dikarya</taxon>
        <taxon>Basidiomycota</taxon>
        <taxon>Agaricomycotina</taxon>
        <taxon>Agaricomycetes</taxon>
        <taxon>Agaricomycetidae</taxon>
        <taxon>Boletales</taxon>
        <taxon>Suillineae</taxon>
        <taxon>Rhizopogonaceae</taxon>
        <taxon>Rhizopogon</taxon>
    </lineage>
</organism>
<feature type="region of interest" description="Disordered" evidence="2">
    <location>
        <begin position="148"/>
        <end position="171"/>
    </location>
</feature>
<dbReference type="PROSITE" id="PS50056">
    <property type="entry name" value="TYR_PHOSPHATASE_2"/>
    <property type="match status" value="1"/>
</dbReference>
<keyword evidence="1" id="KW-0378">Hydrolase</keyword>
<dbReference type="InterPro" id="IPR029021">
    <property type="entry name" value="Prot-tyrosine_phosphatase-like"/>
</dbReference>
<dbReference type="AlphaFoldDB" id="A0A1J8Q2P0"/>
<dbReference type="Pfam" id="PF22784">
    <property type="entry name" value="PTP-SAK"/>
    <property type="match status" value="1"/>
</dbReference>
<keyword evidence="5" id="KW-1185">Reference proteome</keyword>
<proteinExistence type="predicted"/>
<evidence type="ECO:0000256" key="2">
    <source>
        <dbReference type="SAM" id="MobiDB-lite"/>
    </source>
</evidence>
<dbReference type="OrthoDB" id="266663at2759"/>
<dbReference type="InterPro" id="IPR050561">
    <property type="entry name" value="PTP"/>
</dbReference>
<comment type="caution">
    <text evidence="4">The sequence shown here is derived from an EMBL/GenBank/DDBJ whole genome shotgun (WGS) entry which is preliminary data.</text>
</comment>
<feature type="domain" description="Tyrosine specific protein phosphatases" evidence="3">
    <location>
        <begin position="522"/>
        <end position="552"/>
    </location>
</feature>
<evidence type="ECO:0000313" key="4">
    <source>
        <dbReference type="EMBL" id="OJA15870.1"/>
    </source>
</evidence>
<feature type="region of interest" description="Disordered" evidence="2">
    <location>
        <begin position="267"/>
        <end position="294"/>
    </location>
</feature>
<dbReference type="GO" id="GO:0016791">
    <property type="term" value="F:phosphatase activity"/>
    <property type="evidence" value="ECO:0007669"/>
    <property type="project" value="UniProtKB-ARBA"/>
</dbReference>
<dbReference type="Proteomes" id="UP000183567">
    <property type="component" value="Unassembled WGS sequence"/>
</dbReference>
<sequence>MTSTLVESIPALPPTQFDSSVLLKYPQSQPRPLVQSKVATEPWATQLAHLASQHHLSEYSRIKYGHRGCPIPYAPLSLNAPEALRDLRVRQAINMDAVLWWPCPEPSATVQVVPTSEQRDALASGIACSSISPLLQRELSAALEDTLSSQISPTPIPEGTSGRSTPVKTSQTHPLKFVPIPSPSLWNTRSLLLCFPRSISPIIPPELLPAVSSHLLTNPQPSPTIFHIPDSYTLHRITGHAQLIPSTIPTSLVDIRKAHSHLPRRTLLLPPMPAHSSPPPPVPHTPPLPISPNQPKLSIAEALQAAIDTRLTSSSHPLNKSHSSLPFVVKLPPPPILKRSTQVHPLPNDSTSESCPSSRQQSSPGQRGTSAPPKVLFPSVLNLHQADEQEQLAISVTGRSAQSVPKLRASSALPRMTASNHSSKRLFKLGNLTLSSCPGKKVRLTGPVRGRGAVCRDLETDLRRIREVGARCVVCCLDDEELEFLGISWSDYVNSAHRTGMDVLRIPLPEGLAPLSPQSLDESLTKIIDGYTMRGASVLVHCRGGLGRAGLVACCWALKLGLCGWINVDLSPNPAEGADGVESRVRRDTLQLVERAIAVVRRRRSVKAIETLEQVQFLAEYVDYLREGVGQEGRS</sequence>
<evidence type="ECO:0000259" key="3">
    <source>
        <dbReference type="PROSITE" id="PS50056"/>
    </source>
</evidence>
<protein>
    <recommendedName>
        <fullName evidence="3">Tyrosine specific protein phosphatases domain-containing protein</fullName>
    </recommendedName>
</protein>
<reference evidence="4 5" key="1">
    <citation type="submission" date="2016-03" db="EMBL/GenBank/DDBJ databases">
        <title>Comparative genomics of the ectomycorrhizal sister species Rhizopogon vinicolor and Rhizopogon vesiculosus (Basidiomycota: Boletales) reveals a divergence of the mating type B locus.</title>
        <authorList>
            <person name="Mujic A.B."/>
            <person name="Kuo A."/>
            <person name="Tritt A."/>
            <person name="Lipzen A."/>
            <person name="Chen C."/>
            <person name="Johnson J."/>
            <person name="Sharma A."/>
            <person name="Barry K."/>
            <person name="Grigoriev I.V."/>
            <person name="Spatafora J.W."/>
        </authorList>
    </citation>
    <scope>NUCLEOTIDE SEQUENCE [LARGE SCALE GENOMIC DNA]</scope>
    <source>
        <strain evidence="4 5">AM-OR11-056</strain>
    </source>
</reference>
<feature type="compositionally biased region" description="Low complexity" evidence="2">
    <location>
        <begin position="350"/>
        <end position="370"/>
    </location>
</feature>
<evidence type="ECO:0000256" key="1">
    <source>
        <dbReference type="ARBA" id="ARBA00022801"/>
    </source>
</evidence>
<dbReference type="SUPFAM" id="SSF52799">
    <property type="entry name" value="(Phosphotyrosine protein) phosphatases II"/>
    <property type="match status" value="1"/>
</dbReference>
<feature type="region of interest" description="Disordered" evidence="2">
    <location>
        <begin position="336"/>
        <end position="375"/>
    </location>
</feature>
<dbReference type="PANTHER" id="PTHR23339">
    <property type="entry name" value="TYROSINE SPECIFIC PROTEIN PHOSPHATASE AND DUAL SPECIFICITY PROTEIN PHOSPHATASE"/>
    <property type="match status" value="1"/>
</dbReference>
<dbReference type="EMBL" id="LVVM01002823">
    <property type="protein sequence ID" value="OJA15870.1"/>
    <property type="molecule type" value="Genomic_DNA"/>
</dbReference>